<feature type="active site" evidence="3">
    <location>
        <position position="167"/>
    </location>
</feature>
<dbReference type="PANTHER" id="PTHR23025">
    <property type="entry name" value="TRIACYLGLYCEROL LIPASE"/>
    <property type="match status" value="1"/>
</dbReference>
<evidence type="ECO:0000313" key="5">
    <source>
        <dbReference type="EMBL" id="SHI74198.1"/>
    </source>
</evidence>
<sequence length="318" mass="33332">MTSSMDRTLSSGMAKVFAVLAAEGPAPDVTLMEPSAGRAEAERANARWNVDLPEMAGVSDLIVPSDGPLGAVDVPLRLLVPHGARPGLVLYVHGGGFAYCSPATHERCARMLAVASGMAVALPAYRLAPEHPFPAGLKDVVSCMRRGMEVVAGHGVVPGPLFLAGDSAGANLAVAAMLHDGADAIAGALLFYGVYDADFDSESYRFFAEGPGLTRGKMQRYWNWYVADTALRDDPLVAPLKADDRALKALPPLHLVAAGIDPLLSDSIAFANRLAGLGRGERLHIVPGVVHGFLQMSLLLPEARAVLADAGAFIRAHA</sequence>
<proteinExistence type="inferred from homology"/>
<evidence type="ECO:0000256" key="1">
    <source>
        <dbReference type="ARBA" id="ARBA00010515"/>
    </source>
</evidence>
<dbReference type="PROSITE" id="PS01173">
    <property type="entry name" value="LIPASE_GDXG_HIS"/>
    <property type="match status" value="1"/>
</dbReference>
<keyword evidence="6" id="KW-1185">Reference proteome</keyword>
<keyword evidence="2" id="KW-0378">Hydrolase</keyword>
<dbReference type="InterPro" id="IPR013094">
    <property type="entry name" value="AB_hydrolase_3"/>
</dbReference>
<gene>
    <name evidence="5" type="ORF">SAMN02745911_1020</name>
</gene>
<dbReference type="Pfam" id="PF07859">
    <property type="entry name" value="Abhydrolase_3"/>
    <property type="match status" value="1"/>
</dbReference>
<dbReference type="PANTHER" id="PTHR23025:SF3">
    <property type="entry name" value="HORMONE-SENSITIVE LIPASE"/>
    <property type="match status" value="1"/>
</dbReference>
<comment type="similarity">
    <text evidence="1">Belongs to the 'GDXG' lipolytic enzyme family.</text>
</comment>
<dbReference type="SUPFAM" id="SSF53474">
    <property type="entry name" value="alpha/beta-Hydrolases"/>
    <property type="match status" value="1"/>
</dbReference>
<dbReference type="RefSeq" id="WP_143190129.1">
    <property type="nucleotide sequence ID" value="NZ_FQZC01000001.1"/>
</dbReference>
<dbReference type="InterPro" id="IPR029058">
    <property type="entry name" value="AB_hydrolase_fold"/>
</dbReference>
<feature type="domain" description="Alpha/beta hydrolase fold-3" evidence="4">
    <location>
        <begin position="89"/>
        <end position="294"/>
    </location>
</feature>
<name>A0ABY1I859_9HYPH</name>
<reference evidence="5 6" key="1">
    <citation type="submission" date="2016-11" db="EMBL/GenBank/DDBJ databases">
        <authorList>
            <person name="Varghese N."/>
            <person name="Submissions S."/>
        </authorList>
    </citation>
    <scope>NUCLEOTIDE SEQUENCE [LARGE SCALE GENOMIC DNA]</scope>
    <source>
        <strain evidence="5 6">DSM 21988</strain>
    </source>
</reference>
<organism evidence="5 6">
    <name type="scientific">Aureimonas altamirensis DSM 21988</name>
    <dbReference type="NCBI Taxonomy" id="1121026"/>
    <lineage>
        <taxon>Bacteria</taxon>
        <taxon>Pseudomonadati</taxon>
        <taxon>Pseudomonadota</taxon>
        <taxon>Alphaproteobacteria</taxon>
        <taxon>Hyphomicrobiales</taxon>
        <taxon>Aurantimonadaceae</taxon>
        <taxon>Aureimonas</taxon>
    </lineage>
</organism>
<evidence type="ECO:0000256" key="2">
    <source>
        <dbReference type="ARBA" id="ARBA00022801"/>
    </source>
</evidence>
<evidence type="ECO:0000256" key="3">
    <source>
        <dbReference type="PROSITE-ProRule" id="PRU10038"/>
    </source>
</evidence>
<evidence type="ECO:0000313" key="6">
    <source>
        <dbReference type="Proteomes" id="UP000184290"/>
    </source>
</evidence>
<protein>
    <submittedName>
        <fullName evidence="5">Acetyl esterase</fullName>
    </submittedName>
</protein>
<accession>A0ABY1I859</accession>
<dbReference type="PROSITE" id="PS01174">
    <property type="entry name" value="LIPASE_GDXG_SER"/>
    <property type="match status" value="1"/>
</dbReference>
<evidence type="ECO:0000259" key="4">
    <source>
        <dbReference type="Pfam" id="PF07859"/>
    </source>
</evidence>
<dbReference type="InterPro" id="IPR033140">
    <property type="entry name" value="Lipase_GDXG_put_SER_AS"/>
</dbReference>
<comment type="caution">
    <text evidence="5">The sequence shown here is derived from an EMBL/GenBank/DDBJ whole genome shotgun (WGS) entry which is preliminary data.</text>
</comment>
<dbReference type="EMBL" id="FQZC01000001">
    <property type="protein sequence ID" value="SHI74198.1"/>
    <property type="molecule type" value="Genomic_DNA"/>
</dbReference>
<dbReference type="Gene3D" id="3.40.50.1820">
    <property type="entry name" value="alpha/beta hydrolase"/>
    <property type="match status" value="1"/>
</dbReference>
<dbReference type="InterPro" id="IPR002168">
    <property type="entry name" value="Lipase_GDXG_HIS_AS"/>
</dbReference>
<dbReference type="Proteomes" id="UP000184290">
    <property type="component" value="Unassembled WGS sequence"/>
</dbReference>